<evidence type="ECO:0000313" key="3">
    <source>
        <dbReference type="WBParaSite" id="HCON_00034070-00001"/>
    </source>
</evidence>
<organism evidence="2 3">
    <name type="scientific">Haemonchus contortus</name>
    <name type="common">Barber pole worm</name>
    <dbReference type="NCBI Taxonomy" id="6289"/>
    <lineage>
        <taxon>Eukaryota</taxon>
        <taxon>Metazoa</taxon>
        <taxon>Ecdysozoa</taxon>
        <taxon>Nematoda</taxon>
        <taxon>Chromadorea</taxon>
        <taxon>Rhabditida</taxon>
        <taxon>Rhabditina</taxon>
        <taxon>Rhabditomorpha</taxon>
        <taxon>Strongyloidea</taxon>
        <taxon>Trichostrongylidae</taxon>
        <taxon>Haemonchus</taxon>
    </lineage>
</organism>
<accession>A0A7I4Y104</accession>
<dbReference type="AlphaFoldDB" id="A0A7I4Y104"/>
<dbReference type="WBParaSite" id="HCON_00034070-00001">
    <property type="protein sequence ID" value="HCON_00034070-00001"/>
    <property type="gene ID" value="HCON_00034070"/>
</dbReference>
<name>A0A7I4Y104_HAECO</name>
<reference evidence="3" key="1">
    <citation type="submission" date="2020-12" db="UniProtKB">
        <authorList>
            <consortium name="WormBaseParasite"/>
        </authorList>
    </citation>
    <scope>IDENTIFICATION</scope>
    <source>
        <strain evidence="3">MHco3</strain>
    </source>
</reference>
<keyword evidence="2" id="KW-1185">Reference proteome</keyword>
<evidence type="ECO:0000313" key="2">
    <source>
        <dbReference type="Proteomes" id="UP000025227"/>
    </source>
</evidence>
<protein>
    <submittedName>
        <fullName evidence="3">Conserved domain protein</fullName>
    </submittedName>
</protein>
<feature type="compositionally biased region" description="Basic and acidic residues" evidence="1">
    <location>
        <begin position="29"/>
        <end position="66"/>
    </location>
</feature>
<dbReference type="Proteomes" id="UP000025227">
    <property type="component" value="Unplaced"/>
</dbReference>
<evidence type="ECO:0000256" key="1">
    <source>
        <dbReference type="SAM" id="MobiDB-lite"/>
    </source>
</evidence>
<feature type="region of interest" description="Disordered" evidence="1">
    <location>
        <begin position="1"/>
        <end position="66"/>
    </location>
</feature>
<sequence>MCGDGAVGTVADSQDGHGGVSSTFISEFRTNRQTDRPDRADRQNRDRPDNRQTEQKTDRQDRQIDR</sequence>
<proteinExistence type="predicted"/>